<protein>
    <submittedName>
        <fullName evidence="1">Uncharacterized protein</fullName>
    </submittedName>
</protein>
<accession>A0ABZ2I8A6</accession>
<gene>
    <name evidence="1" type="ORF">V8J38_11435</name>
</gene>
<evidence type="ECO:0000313" key="1">
    <source>
        <dbReference type="EMBL" id="WWT53867.1"/>
    </source>
</evidence>
<dbReference type="EMBL" id="CP146369">
    <property type="protein sequence ID" value="WWT53867.1"/>
    <property type="molecule type" value="Genomic_DNA"/>
</dbReference>
<sequence>MTDPMELVGRLERNSKQTITRYCGDLDGAIVPHALLTEAAACIREMVEKREGLEEDLYQAVLVAYRRGAREWARLNYPALISRLEADEDARELADAKAKKLAADDGCFPWVNLTEAARNQYRAKAIIAKQAADPSRRLNPLPPAPGAEDE</sequence>
<dbReference type="Proteomes" id="UP001363460">
    <property type="component" value="Chromosome"/>
</dbReference>
<reference evidence="1 2" key="1">
    <citation type="submission" date="2024-02" db="EMBL/GenBank/DDBJ databases">
        <title>Distribution and functional of Brevundimonas-related endobacteria within Verticillium dahliae.</title>
        <authorList>
            <person name="Zeng H."/>
        </authorList>
    </citation>
    <scope>NUCLEOTIDE SEQUENCE [LARGE SCALE GENOMIC DNA]</scope>
    <source>
        <strain evidence="1 2">TRM 44200</strain>
    </source>
</reference>
<name>A0ABZ2I8A6_9CAUL</name>
<proteinExistence type="predicted"/>
<keyword evidence="2" id="KW-1185">Reference proteome</keyword>
<dbReference type="RefSeq" id="WP_338575811.1">
    <property type="nucleotide sequence ID" value="NZ_CP146369.1"/>
</dbReference>
<evidence type="ECO:0000313" key="2">
    <source>
        <dbReference type="Proteomes" id="UP001363460"/>
    </source>
</evidence>
<organism evidence="1 2">
    <name type="scientific">Brevundimonas olei</name>
    <dbReference type="NCBI Taxonomy" id="657642"/>
    <lineage>
        <taxon>Bacteria</taxon>
        <taxon>Pseudomonadati</taxon>
        <taxon>Pseudomonadota</taxon>
        <taxon>Alphaproteobacteria</taxon>
        <taxon>Caulobacterales</taxon>
        <taxon>Caulobacteraceae</taxon>
        <taxon>Brevundimonas</taxon>
    </lineage>
</organism>